<accession>A0AA37GH40</accession>
<reference evidence="1 2" key="1">
    <citation type="submission" date="2021-07" db="EMBL/GenBank/DDBJ databases">
        <title>Genome data of Colletotrichum spaethianum.</title>
        <authorList>
            <person name="Utami Y.D."/>
            <person name="Hiruma K."/>
        </authorList>
    </citation>
    <scope>NUCLEOTIDE SEQUENCE [LARGE SCALE GENOMIC DNA]</scope>
    <source>
        <strain evidence="1 2">MAFF 242679</strain>
    </source>
</reference>
<protein>
    <submittedName>
        <fullName evidence="1">Uncharacterized protein</fullName>
    </submittedName>
</protein>
<evidence type="ECO:0000313" key="2">
    <source>
        <dbReference type="Proteomes" id="UP001055172"/>
    </source>
</evidence>
<evidence type="ECO:0000313" key="1">
    <source>
        <dbReference type="EMBL" id="GJC80864.1"/>
    </source>
</evidence>
<comment type="caution">
    <text evidence="1">The sequence shown here is derived from an EMBL/GenBank/DDBJ whole genome shotgun (WGS) entry which is preliminary data.</text>
</comment>
<name>A0AA37GH40_9PEZI</name>
<dbReference type="AlphaFoldDB" id="A0AA37GH40"/>
<sequence length="77" mass="8515">MASAAIFLGILPTTLSIIGPSITQLTQLSARRPVLSFLIALGSIRFYLDRLFRLESPAETLLFVQGERLVPRVQSSR</sequence>
<dbReference type="EMBL" id="BPPX01000006">
    <property type="protein sequence ID" value="GJC80864.1"/>
    <property type="molecule type" value="Genomic_DNA"/>
</dbReference>
<dbReference type="Proteomes" id="UP001055172">
    <property type="component" value="Unassembled WGS sequence"/>
</dbReference>
<organism evidence="1 2">
    <name type="scientific">Colletotrichum liriopes</name>
    <dbReference type="NCBI Taxonomy" id="708192"/>
    <lineage>
        <taxon>Eukaryota</taxon>
        <taxon>Fungi</taxon>
        <taxon>Dikarya</taxon>
        <taxon>Ascomycota</taxon>
        <taxon>Pezizomycotina</taxon>
        <taxon>Sordariomycetes</taxon>
        <taxon>Hypocreomycetidae</taxon>
        <taxon>Glomerellales</taxon>
        <taxon>Glomerellaceae</taxon>
        <taxon>Colletotrichum</taxon>
        <taxon>Colletotrichum spaethianum species complex</taxon>
    </lineage>
</organism>
<keyword evidence="2" id="KW-1185">Reference proteome</keyword>
<gene>
    <name evidence="1" type="ORF">ColLi_03702</name>
</gene>
<proteinExistence type="predicted"/>